<keyword evidence="15" id="KW-0645">Protease</keyword>
<reference evidence="15 16" key="1">
    <citation type="submission" date="2024-06" db="EMBL/GenBank/DDBJ databases">
        <title>The Natural Products Discovery Center: Release of the First 8490 Sequenced Strains for Exploring Actinobacteria Biosynthetic Diversity.</title>
        <authorList>
            <person name="Kalkreuter E."/>
            <person name="Kautsar S.A."/>
            <person name="Yang D."/>
            <person name="Bader C.D."/>
            <person name="Teijaro C.N."/>
            <person name="Fluegel L."/>
            <person name="Davis C.M."/>
            <person name="Simpson J.R."/>
            <person name="Lauterbach L."/>
            <person name="Steele A.D."/>
            <person name="Gui C."/>
            <person name="Meng S."/>
            <person name="Li G."/>
            <person name="Viehrig K."/>
            <person name="Ye F."/>
            <person name="Su P."/>
            <person name="Kiefer A.F."/>
            <person name="Nichols A."/>
            <person name="Cepeda A.J."/>
            <person name="Yan W."/>
            <person name="Fan B."/>
            <person name="Jiang Y."/>
            <person name="Adhikari A."/>
            <person name="Zheng C.-J."/>
            <person name="Schuster L."/>
            <person name="Cowan T.M."/>
            <person name="Smanski M.J."/>
            <person name="Chevrette M.G."/>
            <person name="De Carvalho L.P.S."/>
            <person name="Shen B."/>
        </authorList>
    </citation>
    <scope>NUCLEOTIDE SEQUENCE [LARGE SCALE GENOMIC DNA]</scope>
    <source>
        <strain evidence="15 16">NPDC000634</strain>
    </source>
</reference>
<keyword evidence="7 10" id="KW-0143">Chaperone</keyword>
<dbReference type="InterPro" id="IPR003593">
    <property type="entry name" value="AAA+_ATPase"/>
</dbReference>
<dbReference type="InterPro" id="IPR003959">
    <property type="entry name" value="ATPase_AAA_core"/>
</dbReference>
<dbReference type="Pfam" id="PF07724">
    <property type="entry name" value="AAA_2"/>
    <property type="match status" value="1"/>
</dbReference>
<accession>A0ABV1VYU2</accession>
<evidence type="ECO:0000259" key="13">
    <source>
        <dbReference type="PROSITE" id="PS50151"/>
    </source>
</evidence>
<dbReference type="SMART" id="SM01086">
    <property type="entry name" value="ClpB_D2-small"/>
    <property type="match status" value="1"/>
</dbReference>
<sequence>MTSGFIGPEGDPFGEFFARFFGGGPRPGPRHVDIGRLLSQPARELVKGAAQYAADHGSRDLDTEHLLRAALSTEPTRSLLSRAGADPDSIASQIDERSGPVHNPPGEAPAPTSLSLTPAVKRALLDAHDMARASGAGYIGPEHVLSALAANPDSAAGHILNQARFAASGLPAEAPETTAQPRAERQRTTATPTLDKYGRDLTDLARQGRIDPVIGRDQEIEQTIEVLSRRGKNNPVLIGDAGVGKTAIVEGLAQRIADGDVPDILINRRVVALDLTGVVAGTRYRGDFEERLNNIVTEIRTNSERLIVFIDELHTVVGAGGGGEGGSMDASNILKPALARGELHIVGATTLEEYRRIEKDAALARRFQPILVPEPSVADAIEILRGLRDRYEAHHQVRYTDEALVAAVELSDRYLTDRRLPDKAIDLIDQAGARVRLRARTKGTDVRAMEREVEQLTLDKDQAVADESYEQATQLRDRISELKRRISETGGEEEADEGQLEVTAESIAEVVSRQTGIPVSSLTQEEKERLLGLEEHLHRRVVGQEEAVGVVSEAVLRSRAGLASPDRPIGSFMFLGPTGVGKTELARALAEALFGSEDRMVRLDMSEYQERHTVSRLVGAPPGYVGHEEAGQLTEVVRRHPYSLLLLDEVEKAHPDVFNILLQVLDDGRLTDSQGRTVDFTNTVIVMTSNLGSEAITRRGAGIGFGAGGADADEEARREQILRPLRDHFRPEFLNRIDEIVVFRQLTAEQLRQITDLLLEKTRRLMHAQGVTAEFTDAAVDWLAQRGYQPEYGARPLRRTIQREVDNQLSRLLLDGRVREGSRVTVDVEDGRLVFRTQDREPTVAPTE</sequence>
<evidence type="ECO:0000259" key="14">
    <source>
        <dbReference type="PROSITE" id="PS51903"/>
    </source>
</evidence>
<dbReference type="SUPFAM" id="SSF52540">
    <property type="entry name" value="P-loop containing nucleoside triphosphate hydrolases"/>
    <property type="match status" value="2"/>
</dbReference>
<dbReference type="Pfam" id="PF10431">
    <property type="entry name" value="ClpB_D2-small"/>
    <property type="match status" value="1"/>
</dbReference>
<feature type="coiled-coil region" evidence="11">
    <location>
        <begin position="446"/>
        <end position="492"/>
    </location>
</feature>
<dbReference type="InterPro" id="IPR050130">
    <property type="entry name" value="ClpA_ClpB"/>
</dbReference>
<dbReference type="Gene3D" id="4.10.860.10">
    <property type="entry name" value="UVR domain"/>
    <property type="match status" value="1"/>
</dbReference>
<gene>
    <name evidence="15" type="ORF">ABT317_05865</name>
</gene>
<dbReference type="Pfam" id="PF00004">
    <property type="entry name" value="AAA"/>
    <property type="match status" value="1"/>
</dbReference>
<dbReference type="Gene3D" id="1.10.8.60">
    <property type="match status" value="2"/>
</dbReference>
<dbReference type="PANTHER" id="PTHR11638">
    <property type="entry name" value="ATP-DEPENDENT CLP PROTEASE"/>
    <property type="match status" value="1"/>
</dbReference>
<feature type="region of interest" description="Disordered" evidence="12">
    <location>
        <begin position="78"/>
        <end position="114"/>
    </location>
</feature>
<evidence type="ECO:0000256" key="10">
    <source>
        <dbReference type="RuleBase" id="RU004432"/>
    </source>
</evidence>
<evidence type="ECO:0000256" key="11">
    <source>
        <dbReference type="SAM" id="Coils"/>
    </source>
</evidence>
<keyword evidence="3 10" id="KW-0547">Nucleotide-binding</keyword>
<evidence type="ECO:0000256" key="1">
    <source>
        <dbReference type="ARBA" id="ARBA00008675"/>
    </source>
</evidence>
<dbReference type="SMART" id="SM00382">
    <property type="entry name" value="AAA"/>
    <property type="match status" value="2"/>
</dbReference>
<dbReference type="InterPro" id="IPR018368">
    <property type="entry name" value="ClpA/B_CS1"/>
</dbReference>
<dbReference type="SUPFAM" id="SSF81923">
    <property type="entry name" value="Double Clp-N motif"/>
    <property type="match status" value="1"/>
</dbReference>
<keyword evidence="4 10" id="KW-0067">ATP-binding</keyword>
<dbReference type="InterPro" id="IPR001270">
    <property type="entry name" value="ClpA/B"/>
</dbReference>
<name>A0ABV1VYU2_9ACTN</name>
<keyword evidence="5" id="KW-0346">Stress response</keyword>
<dbReference type="GO" id="GO:0005524">
    <property type="term" value="F:ATP binding"/>
    <property type="evidence" value="ECO:0007669"/>
    <property type="project" value="UniProtKB-KW"/>
</dbReference>
<keyword evidence="2 9" id="KW-0677">Repeat</keyword>
<dbReference type="GO" id="GO:0006508">
    <property type="term" value="P:proteolysis"/>
    <property type="evidence" value="ECO:0007669"/>
    <property type="project" value="UniProtKB-KW"/>
</dbReference>
<dbReference type="InterPro" id="IPR019489">
    <property type="entry name" value="Clp_ATPase_C"/>
</dbReference>
<dbReference type="PANTHER" id="PTHR11638:SF18">
    <property type="entry name" value="HEAT SHOCK PROTEIN 104"/>
    <property type="match status" value="1"/>
</dbReference>
<evidence type="ECO:0000256" key="3">
    <source>
        <dbReference type="ARBA" id="ARBA00022741"/>
    </source>
</evidence>
<keyword evidence="6 11" id="KW-0175">Coiled coil</keyword>
<dbReference type="EMBL" id="JBEPCU010000052">
    <property type="protein sequence ID" value="MER6976567.1"/>
    <property type="molecule type" value="Genomic_DNA"/>
</dbReference>
<evidence type="ECO:0000256" key="6">
    <source>
        <dbReference type="ARBA" id="ARBA00023054"/>
    </source>
</evidence>
<dbReference type="Pfam" id="PF02861">
    <property type="entry name" value="Clp_N"/>
    <property type="match status" value="1"/>
</dbReference>
<dbReference type="InterPro" id="IPR001943">
    <property type="entry name" value="UVR_dom"/>
</dbReference>
<evidence type="ECO:0000256" key="12">
    <source>
        <dbReference type="SAM" id="MobiDB-lite"/>
    </source>
</evidence>
<comment type="caution">
    <text evidence="15">The sequence shown here is derived from an EMBL/GenBank/DDBJ whole genome shotgun (WGS) entry which is preliminary data.</text>
</comment>
<dbReference type="Gene3D" id="1.10.1780.10">
    <property type="entry name" value="Clp, N-terminal domain"/>
    <property type="match status" value="1"/>
</dbReference>
<evidence type="ECO:0000313" key="16">
    <source>
        <dbReference type="Proteomes" id="UP001458415"/>
    </source>
</evidence>
<comment type="subunit">
    <text evidence="8">Homohexamer. The oligomerization is ATP-dependent.</text>
</comment>
<dbReference type="Gene3D" id="3.40.50.300">
    <property type="entry name" value="P-loop containing nucleotide triphosphate hydrolases"/>
    <property type="match status" value="2"/>
</dbReference>
<keyword evidence="16" id="KW-1185">Reference proteome</keyword>
<dbReference type="InterPro" id="IPR036628">
    <property type="entry name" value="Clp_N_dom_sf"/>
</dbReference>
<keyword evidence="15" id="KW-0378">Hydrolase</keyword>
<dbReference type="GO" id="GO:0008233">
    <property type="term" value="F:peptidase activity"/>
    <property type="evidence" value="ECO:0007669"/>
    <property type="project" value="UniProtKB-KW"/>
</dbReference>
<dbReference type="InterPro" id="IPR004176">
    <property type="entry name" value="Clp_R_N"/>
</dbReference>
<organism evidence="15 16">
    <name type="scientific">Streptomyces carpinensis</name>
    <dbReference type="NCBI Taxonomy" id="66369"/>
    <lineage>
        <taxon>Bacteria</taxon>
        <taxon>Bacillati</taxon>
        <taxon>Actinomycetota</taxon>
        <taxon>Actinomycetes</taxon>
        <taxon>Kitasatosporales</taxon>
        <taxon>Streptomycetaceae</taxon>
        <taxon>Streptomyces</taxon>
    </lineage>
</organism>
<dbReference type="CDD" id="cd00009">
    <property type="entry name" value="AAA"/>
    <property type="match status" value="1"/>
</dbReference>
<evidence type="ECO:0000256" key="2">
    <source>
        <dbReference type="ARBA" id="ARBA00022737"/>
    </source>
</evidence>
<feature type="domain" description="Clp R" evidence="14">
    <location>
        <begin position="34"/>
        <end position="184"/>
    </location>
</feature>
<dbReference type="PROSITE" id="PS00871">
    <property type="entry name" value="CLPAB_2"/>
    <property type="match status" value="1"/>
</dbReference>
<dbReference type="PRINTS" id="PR00300">
    <property type="entry name" value="CLPPROTEASEA"/>
</dbReference>
<evidence type="ECO:0000256" key="7">
    <source>
        <dbReference type="ARBA" id="ARBA00023186"/>
    </source>
</evidence>
<dbReference type="Pfam" id="PF17871">
    <property type="entry name" value="AAA_lid_9"/>
    <property type="match status" value="1"/>
</dbReference>
<dbReference type="InterPro" id="IPR028299">
    <property type="entry name" value="ClpA/B_CS2"/>
</dbReference>
<proteinExistence type="inferred from homology"/>
<dbReference type="CDD" id="cd19499">
    <property type="entry name" value="RecA-like_ClpB_Hsp104-like"/>
    <property type="match status" value="1"/>
</dbReference>
<evidence type="ECO:0000256" key="9">
    <source>
        <dbReference type="PROSITE-ProRule" id="PRU01251"/>
    </source>
</evidence>
<comment type="similarity">
    <text evidence="1 10">Belongs to the ClpA/ClpB family.</text>
</comment>
<protein>
    <submittedName>
        <fullName evidence="15">ATP-dependent Clp protease ATP-binding subunit</fullName>
    </submittedName>
</protein>
<evidence type="ECO:0000256" key="8">
    <source>
        <dbReference type="ARBA" id="ARBA00026057"/>
    </source>
</evidence>
<evidence type="ECO:0000313" key="15">
    <source>
        <dbReference type="EMBL" id="MER6976567.1"/>
    </source>
</evidence>
<dbReference type="PROSITE" id="PS00870">
    <property type="entry name" value="CLPAB_1"/>
    <property type="match status" value="1"/>
</dbReference>
<feature type="domain" description="UVR" evidence="13">
    <location>
        <begin position="450"/>
        <end position="485"/>
    </location>
</feature>
<dbReference type="InterPro" id="IPR041546">
    <property type="entry name" value="ClpA/ClpB_AAA_lid"/>
</dbReference>
<dbReference type="InterPro" id="IPR027417">
    <property type="entry name" value="P-loop_NTPase"/>
</dbReference>
<dbReference type="RefSeq" id="WP_086729551.1">
    <property type="nucleotide sequence ID" value="NZ_MUBM01000324.1"/>
</dbReference>
<dbReference type="PROSITE" id="PS51903">
    <property type="entry name" value="CLP_R"/>
    <property type="match status" value="1"/>
</dbReference>
<dbReference type="PROSITE" id="PS50151">
    <property type="entry name" value="UVR"/>
    <property type="match status" value="1"/>
</dbReference>
<evidence type="ECO:0000256" key="5">
    <source>
        <dbReference type="ARBA" id="ARBA00023016"/>
    </source>
</evidence>
<dbReference type="Proteomes" id="UP001458415">
    <property type="component" value="Unassembled WGS sequence"/>
</dbReference>
<evidence type="ECO:0000256" key="4">
    <source>
        <dbReference type="ARBA" id="ARBA00022840"/>
    </source>
</evidence>